<dbReference type="InterPro" id="IPR017850">
    <property type="entry name" value="Alkaline_phosphatase_core_sf"/>
</dbReference>
<name>A0ABZ2K2R9_9BACT</name>
<dbReference type="Gene3D" id="3.40.720.10">
    <property type="entry name" value="Alkaline Phosphatase, subunit A"/>
    <property type="match status" value="1"/>
</dbReference>
<evidence type="ECO:0000256" key="1">
    <source>
        <dbReference type="SAM" id="MobiDB-lite"/>
    </source>
</evidence>
<proteinExistence type="predicted"/>
<sequence>MAANATVDGVRRWTWHLARFLTPAVLACACGPSAKSPPQAGSETRTTQSTGPSHRVVVSFVVDQFAAWIAAERLPLLPETGGFARLRREGTWVQRLRYAHAVTDTAPGHAALYTGAMPRDSGIFGNEVPDADGKRVTILLDPSVRAIGTEGPGKSPSSSIARLRVETVADSFRAANPNALIVSISLKDRGAIFGGGRRPTATLWYDSATDRMVTSTGFAQSFPAWAAKGSSTEAMKAIRAPRWDLLDAEFTRTHAAGPDAQPGEGDAPGFGITFPHEPSQAKAPAAGIRLSPNTDQALLDLGLAALDAENAKSRDTLLAISLSTPDYIGHVFGPDSWEAWDELQRIDRALAAFFSELDKRFGADGYAVILAADHGGVSLPELPTEARTWCKPGAKPDRFERPCKAGERLLPDDLTRELANATQQALGEGGWIQGVADPYVFLTAKGRQLLTAPTPSSSPSASAAAADSVAKERTRADKLRETIKKTLLAHPGVLSVRESAELRRSGGSDPIDELVANSIPPEAGEFYVVPRNGSFFDPSQVVGYGSSHGTPYLYDRTVPLLVRAPKRVRAGVVKEEPIPFGAYARTLADLLGVPPPSAATKAPSLAKGP</sequence>
<dbReference type="InterPro" id="IPR026263">
    <property type="entry name" value="Alkaline_phosphatase_prok"/>
</dbReference>
<dbReference type="PANTHER" id="PTHR10151:SF114">
    <property type="entry name" value="ECTONUCLEOTIDE PYROPHOSPHATASE_PHOSPHODIESTERASE C27A7.3"/>
    <property type="match status" value="1"/>
</dbReference>
<organism evidence="2 3">
    <name type="scientific">Pendulispora brunnea</name>
    <dbReference type="NCBI Taxonomy" id="2905690"/>
    <lineage>
        <taxon>Bacteria</taxon>
        <taxon>Pseudomonadati</taxon>
        <taxon>Myxococcota</taxon>
        <taxon>Myxococcia</taxon>
        <taxon>Myxococcales</taxon>
        <taxon>Sorangiineae</taxon>
        <taxon>Pendulisporaceae</taxon>
        <taxon>Pendulispora</taxon>
    </lineage>
</organism>
<feature type="compositionally biased region" description="Polar residues" evidence="1">
    <location>
        <begin position="39"/>
        <end position="52"/>
    </location>
</feature>
<dbReference type="PANTHER" id="PTHR10151">
    <property type="entry name" value="ECTONUCLEOTIDE PYROPHOSPHATASE/PHOSPHODIESTERASE"/>
    <property type="match status" value="1"/>
</dbReference>
<feature type="region of interest" description="Disordered" evidence="1">
    <location>
        <begin position="33"/>
        <end position="52"/>
    </location>
</feature>
<dbReference type="InterPro" id="IPR002591">
    <property type="entry name" value="Phosphodiest/P_Trfase"/>
</dbReference>
<dbReference type="Proteomes" id="UP001379533">
    <property type="component" value="Chromosome"/>
</dbReference>
<protein>
    <submittedName>
        <fullName evidence="2">Alkaline phosphatase family protein</fullName>
    </submittedName>
</protein>
<dbReference type="PIRSF" id="PIRSF031924">
    <property type="entry name" value="Pi-irrepressible_AP"/>
    <property type="match status" value="1"/>
</dbReference>
<dbReference type="RefSeq" id="WP_394843611.1">
    <property type="nucleotide sequence ID" value="NZ_CP089982.1"/>
</dbReference>
<evidence type="ECO:0000313" key="2">
    <source>
        <dbReference type="EMBL" id="WXA93013.1"/>
    </source>
</evidence>
<dbReference type="Gene3D" id="3.30.1360.150">
    <property type="match status" value="1"/>
</dbReference>
<evidence type="ECO:0000313" key="3">
    <source>
        <dbReference type="Proteomes" id="UP001379533"/>
    </source>
</evidence>
<accession>A0ABZ2K2R9</accession>
<dbReference type="SUPFAM" id="SSF53649">
    <property type="entry name" value="Alkaline phosphatase-like"/>
    <property type="match status" value="1"/>
</dbReference>
<keyword evidence="3" id="KW-1185">Reference proteome</keyword>
<dbReference type="EMBL" id="CP089982">
    <property type="protein sequence ID" value="WXA93013.1"/>
    <property type="molecule type" value="Genomic_DNA"/>
</dbReference>
<gene>
    <name evidence="2" type="ORF">LZC95_42000</name>
</gene>
<dbReference type="Pfam" id="PF01663">
    <property type="entry name" value="Phosphodiest"/>
    <property type="match status" value="1"/>
</dbReference>
<reference evidence="2 3" key="1">
    <citation type="submission" date="2021-12" db="EMBL/GenBank/DDBJ databases">
        <title>Discovery of the Pendulisporaceae a myxobacterial family with distinct sporulation behavior and unique specialized metabolism.</title>
        <authorList>
            <person name="Garcia R."/>
            <person name="Popoff A."/>
            <person name="Bader C.D."/>
            <person name="Loehr J."/>
            <person name="Walesch S."/>
            <person name="Walt C."/>
            <person name="Boldt J."/>
            <person name="Bunk B."/>
            <person name="Haeckl F.J.F.P.J."/>
            <person name="Gunesch A.P."/>
            <person name="Birkelbach J."/>
            <person name="Nuebel U."/>
            <person name="Pietschmann T."/>
            <person name="Bach T."/>
            <person name="Mueller R."/>
        </authorList>
    </citation>
    <scope>NUCLEOTIDE SEQUENCE [LARGE SCALE GENOMIC DNA]</scope>
    <source>
        <strain evidence="2 3">MSr12523</strain>
    </source>
</reference>